<dbReference type="AlphaFoldDB" id="A0A8I1JIF0"/>
<evidence type="ECO:0000313" key="3">
    <source>
        <dbReference type="EMBL" id="MBI6882908.1"/>
    </source>
</evidence>
<feature type="transmembrane region" description="Helical" evidence="1">
    <location>
        <begin position="96"/>
        <end position="113"/>
    </location>
</feature>
<gene>
    <name evidence="3" type="ORF">JEU22_03200</name>
</gene>
<feature type="transmembrane region" description="Helical" evidence="1">
    <location>
        <begin position="16"/>
        <end position="37"/>
    </location>
</feature>
<evidence type="ECO:0000256" key="1">
    <source>
        <dbReference type="SAM" id="Phobius"/>
    </source>
</evidence>
<evidence type="ECO:0000259" key="2">
    <source>
        <dbReference type="Pfam" id="PF23127"/>
    </source>
</evidence>
<dbReference type="Pfam" id="PF23127">
    <property type="entry name" value="DotM_C"/>
    <property type="match status" value="1"/>
</dbReference>
<proteinExistence type="predicted"/>
<dbReference type="InterPro" id="IPR056464">
    <property type="entry name" value="DotM_C"/>
</dbReference>
<evidence type="ECO:0000313" key="4">
    <source>
        <dbReference type="Proteomes" id="UP000637061"/>
    </source>
</evidence>
<comment type="caution">
    <text evidence="3">The sequence shown here is derived from an EMBL/GenBank/DDBJ whole genome shotgun (WGS) entry which is preliminary data.</text>
</comment>
<keyword evidence="1" id="KW-0812">Transmembrane</keyword>
<name>A0A8I1JIF0_PSEPU</name>
<organism evidence="3 4">
    <name type="scientific">Pseudomonas putida</name>
    <name type="common">Arthrobacter siderocapsulatus</name>
    <dbReference type="NCBI Taxonomy" id="303"/>
    <lineage>
        <taxon>Bacteria</taxon>
        <taxon>Pseudomonadati</taxon>
        <taxon>Pseudomonadota</taxon>
        <taxon>Gammaproteobacteria</taxon>
        <taxon>Pseudomonadales</taxon>
        <taxon>Pseudomonadaceae</taxon>
        <taxon>Pseudomonas</taxon>
    </lineage>
</organism>
<dbReference type="Proteomes" id="UP000637061">
    <property type="component" value="Unassembled WGS sequence"/>
</dbReference>
<protein>
    <submittedName>
        <fullName evidence="3">IcmP (DotM)</fullName>
    </submittedName>
</protein>
<dbReference type="RefSeq" id="WP_198746532.1">
    <property type="nucleotide sequence ID" value="NZ_JAEHTE010000002.1"/>
</dbReference>
<accession>A0A8I1JIF0</accession>
<reference evidence="3" key="1">
    <citation type="submission" date="2020-12" db="EMBL/GenBank/DDBJ databases">
        <title>Enhanced detection system for hospital associated transmission using whole genome sequencing surveillance.</title>
        <authorList>
            <person name="Harrison L.H."/>
            <person name="Van Tyne D."/>
            <person name="Marsh J.W."/>
            <person name="Griffith M.P."/>
            <person name="Snyder D.J."/>
            <person name="Cooper V.S."/>
            <person name="Mustapha M."/>
        </authorList>
    </citation>
    <scope>NUCLEOTIDE SEQUENCE</scope>
    <source>
        <strain evidence="3">PSB00042</strain>
    </source>
</reference>
<keyword evidence="1" id="KW-1133">Transmembrane helix</keyword>
<dbReference type="EMBL" id="JAEHTE010000002">
    <property type="protein sequence ID" value="MBI6882908.1"/>
    <property type="molecule type" value="Genomic_DNA"/>
</dbReference>
<sequence length="451" mass="51201">MAQQGKGGGEDGAETWLIIIIILLALLFFLVSHFFWVYTTAWKWVRVVEIGVLAYAVPDFIQAYMENSFNMGLHFLLSSNPKDITAEMVGVFDNMFVLYFNWLPAALIIWAGIKIMMKAEDVTTVYDMENILTKMVKAFPHNKRFIGIHPEESPIDFYPDDPTSYEFSMCMTERQFGACNPPLGLMKLAEKNPAFAKPIWDGAKGFDEFLARKSFESQMGPLYTGYNNLSDDERTLTDLFRNKILVKRIEVLPIMKDYTDQIYKDRISTGVRSEAGKKGTPSAVVKPTIKYLADYPSHKVLVEKLTGYVDSNLQKHGTAWKPKDVDLRNMVSHKDFKSVLRHCMCDERLSKHAYTYTGLMTLLEAAREGATLAPSTFRWLKGKNRTLWFALNCVGKKVAFTESSGTFAHWLLEKQAKLAIPHAEVTEAINALKTALGLNPDKDREAGHDDW</sequence>
<feature type="domain" description="DotM C-terminal cytoplasmic" evidence="2">
    <location>
        <begin position="322"/>
        <end position="433"/>
    </location>
</feature>
<keyword evidence="1" id="KW-0472">Membrane</keyword>